<organism evidence="1 2">
    <name type="scientific">Stutzerimonas nitrititolerans</name>
    <dbReference type="NCBI Taxonomy" id="2482751"/>
    <lineage>
        <taxon>Bacteria</taxon>
        <taxon>Pseudomonadati</taxon>
        <taxon>Pseudomonadota</taxon>
        <taxon>Gammaproteobacteria</taxon>
        <taxon>Pseudomonadales</taxon>
        <taxon>Pseudomonadaceae</taxon>
        <taxon>Stutzerimonas</taxon>
    </lineage>
</organism>
<gene>
    <name evidence="1" type="ORF">NJF43_09430</name>
</gene>
<protein>
    <submittedName>
        <fullName evidence="1">Twin-arginine translocation pathway signal protein</fullName>
    </submittedName>
</protein>
<evidence type="ECO:0000313" key="2">
    <source>
        <dbReference type="Proteomes" id="UP001165292"/>
    </source>
</evidence>
<sequence length="174" mass="18653">MSAFSRRDLLRVGLFGSATLATAGLLGGLSGCSAEGPANGFIMLRDSDLPLLRRVTHVVLQGAVPGAKMPAAVQGTLHNLDQGLAHVSPALYRQVAQLFDLLALPVTRGPLTGIWSGWEQADGEAIEAFLERWENSSLALLRQGHAALLQMIQMAWYGRPESWQHCGYPGPPSI</sequence>
<accession>A0AA41WL83</accession>
<dbReference type="EMBL" id="JAMYBS010000008">
    <property type="protein sequence ID" value="MCO7544970.1"/>
    <property type="molecule type" value="Genomic_DNA"/>
</dbReference>
<dbReference type="PROSITE" id="PS51257">
    <property type="entry name" value="PROKAR_LIPOPROTEIN"/>
    <property type="match status" value="1"/>
</dbReference>
<proteinExistence type="predicted"/>
<dbReference type="PROSITE" id="PS51318">
    <property type="entry name" value="TAT"/>
    <property type="match status" value="1"/>
</dbReference>
<dbReference type="Proteomes" id="UP001165292">
    <property type="component" value="Unassembled WGS sequence"/>
</dbReference>
<name>A0AA41WL83_9GAMM</name>
<dbReference type="AlphaFoldDB" id="A0AA41WL83"/>
<dbReference type="RefSeq" id="WP_253162793.1">
    <property type="nucleotide sequence ID" value="NZ_JAMYBS010000008.1"/>
</dbReference>
<evidence type="ECO:0000313" key="1">
    <source>
        <dbReference type="EMBL" id="MCO7544970.1"/>
    </source>
</evidence>
<comment type="caution">
    <text evidence="1">The sequence shown here is derived from an EMBL/GenBank/DDBJ whole genome shotgun (WGS) entry which is preliminary data.</text>
</comment>
<reference evidence="1" key="1">
    <citation type="submission" date="2022-06" db="EMBL/GenBank/DDBJ databases">
        <title>Detection of beta-lactamases in bacteria of animal origin.</title>
        <authorList>
            <person name="Mlynarcik P."/>
            <person name="Zdarska V."/>
            <person name="Chudobova H."/>
            <person name="Prochazkova P."/>
            <person name="Hricova K."/>
            <person name="Mezerova K."/>
            <person name="Bardon J."/>
            <person name="Dolejska M."/>
            <person name="Sukkar I."/>
            <person name="Kolar M."/>
        </authorList>
    </citation>
    <scope>NUCLEOTIDE SEQUENCE</scope>
    <source>
        <strain evidence="1">S 300-3</strain>
    </source>
</reference>
<dbReference type="InterPro" id="IPR006311">
    <property type="entry name" value="TAT_signal"/>
</dbReference>